<dbReference type="AlphaFoldDB" id="A0AAD6E5J8"/>
<evidence type="ECO:0000256" key="2">
    <source>
        <dbReference type="ARBA" id="ARBA00022857"/>
    </source>
</evidence>
<dbReference type="PRINTS" id="PR00081">
    <property type="entry name" value="GDHRDH"/>
</dbReference>
<accession>A0AAD6E5J8</accession>
<name>A0AAD6E5J8_9EURO</name>
<comment type="caution">
    <text evidence="4">The sequence shown here is derived from an EMBL/GenBank/DDBJ whole genome shotgun (WGS) entry which is preliminary data.</text>
</comment>
<comment type="similarity">
    <text evidence="1">Belongs to the short-chain dehydrogenases/reductases (SDR) family.</text>
</comment>
<proteinExistence type="inferred from homology"/>
<dbReference type="Pfam" id="PF13561">
    <property type="entry name" value="adh_short_C2"/>
    <property type="match status" value="2"/>
</dbReference>
<reference evidence="4 5" key="1">
    <citation type="journal article" date="2023" name="IMA Fungus">
        <title>Comparative genomic study of the Penicillium genus elucidates a diverse pangenome and 15 lateral gene transfer events.</title>
        <authorList>
            <person name="Petersen C."/>
            <person name="Sorensen T."/>
            <person name="Nielsen M.R."/>
            <person name="Sondergaard T.E."/>
            <person name="Sorensen J.L."/>
            <person name="Fitzpatrick D.A."/>
            <person name="Frisvad J.C."/>
            <person name="Nielsen K.L."/>
        </authorList>
    </citation>
    <scope>NUCLEOTIDE SEQUENCE [LARGE SCALE GENOMIC DNA]</scope>
    <source>
        <strain evidence="4 5">IBT 29057</strain>
    </source>
</reference>
<evidence type="ECO:0000256" key="3">
    <source>
        <dbReference type="ARBA" id="ARBA00023002"/>
    </source>
</evidence>
<dbReference type="EMBL" id="JAQJAC010000001">
    <property type="protein sequence ID" value="KAJ5600475.1"/>
    <property type="molecule type" value="Genomic_DNA"/>
</dbReference>
<dbReference type="Gene3D" id="3.40.50.720">
    <property type="entry name" value="NAD(P)-binding Rossmann-like Domain"/>
    <property type="match status" value="1"/>
</dbReference>
<keyword evidence="5" id="KW-1185">Reference proteome</keyword>
<keyword evidence="2" id="KW-0521">NADP</keyword>
<protein>
    <submittedName>
        <fullName evidence="4">Uncharacterized protein</fullName>
    </submittedName>
</protein>
<dbReference type="PRINTS" id="PR00080">
    <property type="entry name" value="SDRFAMILY"/>
</dbReference>
<dbReference type="SUPFAM" id="SSF51735">
    <property type="entry name" value="NAD(P)-binding Rossmann-fold domains"/>
    <property type="match status" value="1"/>
</dbReference>
<dbReference type="CDD" id="cd05233">
    <property type="entry name" value="SDR_c"/>
    <property type="match status" value="1"/>
</dbReference>
<dbReference type="Proteomes" id="UP001216150">
    <property type="component" value="Unassembled WGS sequence"/>
</dbReference>
<dbReference type="PANTHER" id="PTHR43180">
    <property type="entry name" value="3-OXOACYL-(ACYL-CARRIER-PROTEIN) REDUCTASE (AFU_ORTHOLOGUE AFUA_6G11210)"/>
    <property type="match status" value="1"/>
</dbReference>
<dbReference type="PANTHER" id="PTHR43180:SF63">
    <property type="entry name" value="DEHYDROGENASE_REDUCTASE FAMILY PROTEIN, PUTATIVE (AFU_ORTHOLOGUE AFUA_6G03520)-RELATED"/>
    <property type="match status" value="1"/>
</dbReference>
<dbReference type="InterPro" id="IPR036291">
    <property type="entry name" value="NAD(P)-bd_dom_sf"/>
</dbReference>
<dbReference type="InterPro" id="IPR002347">
    <property type="entry name" value="SDR_fam"/>
</dbReference>
<keyword evidence="3" id="KW-0560">Oxidoreductase</keyword>
<dbReference type="GO" id="GO:0016491">
    <property type="term" value="F:oxidoreductase activity"/>
    <property type="evidence" value="ECO:0007669"/>
    <property type="project" value="UniProtKB-KW"/>
</dbReference>
<dbReference type="FunFam" id="3.40.50.720:FF:000084">
    <property type="entry name" value="Short-chain dehydrogenase reductase"/>
    <property type="match status" value="1"/>
</dbReference>
<evidence type="ECO:0000313" key="5">
    <source>
        <dbReference type="Proteomes" id="UP001216150"/>
    </source>
</evidence>
<evidence type="ECO:0000313" key="4">
    <source>
        <dbReference type="EMBL" id="KAJ5600475.1"/>
    </source>
</evidence>
<organism evidence="4 5">
    <name type="scientific">Penicillium hetheringtonii</name>
    <dbReference type="NCBI Taxonomy" id="911720"/>
    <lineage>
        <taxon>Eukaryota</taxon>
        <taxon>Fungi</taxon>
        <taxon>Dikarya</taxon>
        <taxon>Ascomycota</taxon>
        <taxon>Pezizomycotina</taxon>
        <taxon>Eurotiomycetes</taxon>
        <taxon>Eurotiomycetidae</taxon>
        <taxon>Eurotiales</taxon>
        <taxon>Aspergillaceae</taxon>
        <taxon>Penicillium</taxon>
    </lineage>
</organism>
<evidence type="ECO:0000256" key="1">
    <source>
        <dbReference type="ARBA" id="ARBA00006484"/>
    </source>
</evidence>
<sequence length="285" mass="30433">MAQGRLQGKNAIITGAAGGIGLETTILFAQQGANPALAKALARVKELVPNAGRLETIRCDVSKEADVQAMIESQDSWGGVDVIFNNAGIMHADDADAVDTSEKIWDLTQSINVKGVWFGCKHAVLSMRRNKKTKGSIINTASFVALLGAATPQLAYTASKGAVLALTRELAIVHAREGIRFNALCPVHSSSFIRHPPSCFCTKQETSTPLLQDWLGDDHAKRFRREVHFPSGRFGEAIEQAQAVVFLASDESSFVNGTDFVVDGGLSKAYVTPEGPATVGPKNQA</sequence>
<gene>
    <name evidence="4" type="ORF">N7450_001542</name>
</gene>